<dbReference type="InterPro" id="IPR025997">
    <property type="entry name" value="SBP_2_dom"/>
</dbReference>
<evidence type="ECO:0000259" key="3">
    <source>
        <dbReference type="PROSITE" id="PS50932"/>
    </source>
</evidence>
<dbReference type="PROSITE" id="PS50932">
    <property type="entry name" value="HTH_LACI_2"/>
    <property type="match status" value="1"/>
</dbReference>
<dbReference type="Proteomes" id="UP000004688">
    <property type="component" value="Chromosome"/>
</dbReference>
<sequence length="348" mass="37629">MPEKNRVKALDIALKAGVSTSTVDRVLNARGRVSNKTVDLVMKAQSALENDGDATSAFAKTIEVILPTNAGNSTRYLAAFLKLAGKKRGVQVRVNWVSKMNPGALSAALLETLERSADGIAFQALDHPLVHEAVNRLHFEGVTLTTIVSDLTGNDEIGYVGIDNRAAGRTAGLLMGNYCEGAVAVVWSGQLSRAHEERESGFRALMRTDFPAITVKDVSGGNDEPKENFRIIKKLLENDPEISGIYCVGAGPSAIVDAVSATKKTGQVKVFAHNLTHVTRAHLLASEIDIIIHQDMQEIANCTIDKFLGETHLGRQTVATHVITRENVLYHLDLADANGRLESRENNT</sequence>
<dbReference type="GO" id="GO:0030288">
    <property type="term" value="C:outer membrane-bounded periplasmic space"/>
    <property type="evidence" value="ECO:0007669"/>
    <property type="project" value="TreeGrafter"/>
</dbReference>
<evidence type="ECO:0000313" key="5">
    <source>
        <dbReference type="Proteomes" id="UP000004688"/>
    </source>
</evidence>
<dbReference type="Pfam" id="PF00356">
    <property type="entry name" value="LacI"/>
    <property type="match status" value="1"/>
</dbReference>
<dbReference type="SUPFAM" id="SSF53822">
    <property type="entry name" value="Periplasmic binding protein-like I"/>
    <property type="match status" value="1"/>
</dbReference>
<organism evidence="4 5">
    <name type="scientific">Octadecabacter arcticus 238</name>
    <dbReference type="NCBI Taxonomy" id="391616"/>
    <lineage>
        <taxon>Bacteria</taxon>
        <taxon>Pseudomonadati</taxon>
        <taxon>Pseudomonadota</taxon>
        <taxon>Alphaproteobacteria</taxon>
        <taxon>Rhodobacterales</taxon>
        <taxon>Roseobacteraceae</taxon>
        <taxon>Octadecabacter</taxon>
    </lineage>
</organism>
<comment type="subcellular location">
    <subcellularLocation>
        <location evidence="1">Periplasm</location>
    </subcellularLocation>
</comment>
<evidence type="ECO:0000256" key="2">
    <source>
        <dbReference type="ARBA" id="ARBA00007639"/>
    </source>
</evidence>
<dbReference type="EMBL" id="CP003742">
    <property type="protein sequence ID" value="AGI71825.1"/>
    <property type="molecule type" value="Genomic_DNA"/>
</dbReference>
<dbReference type="CDD" id="cd01392">
    <property type="entry name" value="HTH_LacI"/>
    <property type="match status" value="1"/>
</dbReference>
<dbReference type="Gene3D" id="3.40.50.2300">
    <property type="match status" value="2"/>
</dbReference>
<dbReference type="KEGG" id="oar:OA238_c17100"/>
<dbReference type="Pfam" id="PF13407">
    <property type="entry name" value="Peripla_BP_4"/>
    <property type="match status" value="1"/>
</dbReference>
<dbReference type="CDD" id="cd06307">
    <property type="entry name" value="PBP1_sugar_binding"/>
    <property type="match status" value="1"/>
</dbReference>
<feature type="domain" description="HTH lacI-type" evidence="3">
    <location>
        <begin position="7"/>
        <end position="44"/>
    </location>
</feature>
<reference evidence="4 5" key="1">
    <citation type="journal article" date="2013" name="PLoS ONE">
        <title>Poles Apart: Arctic and Antarctic Octadecabacter strains Share High Genome Plasticity and a New Type of Xanthorhodopsin.</title>
        <authorList>
            <person name="Vollmers J."/>
            <person name="Voget S."/>
            <person name="Dietrich S."/>
            <person name="Gollnow K."/>
            <person name="Smits M."/>
            <person name="Meyer K."/>
            <person name="Brinkhoff T."/>
            <person name="Simon M."/>
            <person name="Daniel R."/>
        </authorList>
    </citation>
    <scope>NUCLEOTIDE SEQUENCE [LARGE SCALE GENOMIC DNA]</scope>
    <source>
        <strain evidence="4 5">238</strain>
    </source>
</reference>
<dbReference type="InterPro" id="IPR010982">
    <property type="entry name" value="Lambda_DNA-bd_dom_sf"/>
</dbReference>
<evidence type="ECO:0000256" key="1">
    <source>
        <dbReference type="ARBA" id="ARBA00004418"/>
    </source>
</evidence>
<evidence type="ECO:0000313" key="4">
    <source>
        <dbReference type="EMBL" id="AGI71825.1"/>
    </source>
</evidence>
<dbReference type="InterPro" id="IPR000843">
    <property type="entry name" value="HTH_LacI"/>
</dbReference>
<accession>M9RPV8</accession>
<dbReference type="InterPro" id="IPR050555">
    <property type="entry name" value="Bact_Solute-Bind_Prot2"/>
</dbReference>
<dbReference type="PANTHER" id="PTHR30036:SF7">
    <property type="entry name" value="ABC TRANSPORTER PERIPLASMIC-BINDING PROTEIN YPHF"/>
    <property type="match status" value="1"/>
</dbReference>
<dbReference type="GO" id="GO:0006355">
    <property type="term" value="P:regulation of DNA-templated transcription"/>
    <property type="evidence" value="ECO:0007669"/>
    <property type="project" value="InterPro"/>
</dbReference>
<protein>
    <submittedName>
        <fullName evidence="4">LacI family transcriptional regulator</fullName>
    </submittedName>
</protein>
<dbReference type="SUPFAM" id="SSF47413">
    <property type="entry name" value="lambda repressor-like DNA-binding domains"/>
    <property type="match status" value="1"/>
</dbReference>
<dbReference type="PANTHER" id="PTHR30036">
    <property type="entry name" value="D-XYLOSE-BINDING PERIPLASMIC PROTEIN"/>
    <property type="match status" value="1"/>
</dbReference>
<dbReference type="AlphaFoldDB" id="M9RPV8"/>
<keyword evidence="5" id="KW-1185">Reference proteome</keyword>
<comment type="similarity">
    <text evidence="2">Belongs to the bacterial solute-binding protein 2 family.</text>
</comment>
<dbReference type="eggNOG" id="COG1879">
    <property type="taxonomic scope" value="Bacteria"/>
</dbReference>
<dbReference type="InterPro" id="IPR028082">
    <property type="entry name" value="Peripla_BP_I"/>
</dbReference>
<dbReference type="HOGENOM" id="CLU_037628_0_0_5"/>
<dbReference type="SMART" id="SM00354">
    <property type="entry name" value="HTH_LACI"/>
    <property type="match status" value="1"/>
</dbReference>
<dbReference type="STRING" id="391616.OA238_c17100"/>
<gene>
    <name evidence="4" type="ORF">OA238_c17100</name>
</gene>
<name>M9RPV8_9RHOB</name>
<dbReference type="GO" id="GO:0030246">
    <property type="term" value="F:carbohydrate binding"/>
    <property type="evidence" value="ECO:0007669"/>
    <property type="project" value="TreeGrafter"/>
</dbReference>
<proteinExistence type="inferred from homology"/>
<dbReference type="Gene3D" id="1.10.260.40">
    <property type="entry name" value="lambda repressor-like DNA-binding domains"/>
    <property type="match status" value="1"/>
</dbReference>
<dbReference type="GO" id="GO:0003677">
    <property type="term" value="F:DNA binding"/>
    <property type="evidence" value="ECO:0007669"/>
    <property type="project" value="InterPro"/>
</dbReference>